<keyword evidence="14" id="KW-0408">Iron</keyword>
<feature type="domain" description="PAC" evidence="22">
    <location>
        <begin position="193"/>
        <end position="245"/>
    </location>
</feature>
<dbReference type="AlphaFoldDB" id="A0A1W5ZR72"/>
<comment type="function">
    <text evidence="17">Member of the two-component regulatory system NreB/NreC involved in the control of dissimilatory nitrate/nitrite reduction in response to oxygen. NreB functions as a direct oxygen sensor histidine kinase which is autophosphorylated, in the absence of oxygen, probably at the conserved histidine residue, and transfers its phosphate group probably to a conserved aspartate residue of NreC. NreB/NreC activates the expression of the nitrate (narGHJI) and nitrite (nir) reductase operons, as well as the putative nitrate transporter gene narT.</text>
</comment>
<evidence type="ECO:0000256" key="16">
    <source>
        <dbReference type="ARBA" id="ARBA00023014"/>
    </source>
</evidence>
<dbReference type="InterPro" id="IPR000700">
    <property type="entry name" value="PAS-assoc_C"/>
</dbReference>
<feature type="domain" description="Histidine kinase" evidence="20">
    <location>
        <begin position="260"/>
        <end position="447"/>
    </location>
</feature>
<dbReference type="GO" id="GO:0046983">
    <property type="term" value="F:protein dimerization activity"/>
    <property type="evidence" value="ECO:0007669"/>
    <property type="project" value="InterPro"/>
</dbReference>
<evidence type="ECO:0000256" key="5">
    <source>
        <dbReference type="ARBA" id="ARBA00017322"/>
    </source>
</evidence>
<dbReference type="KEGG" id="hmn:HM131_02620"/>
<accession>A0A1W5ZR72</accession>
<keyword evidence="11" id="KW-0547">Nucleotide-binding</keyword>
<dbReference type="InterPro" id="IPR005467">
    <property type="entry name" value="His_kinase_dom"/>
</dbReference>
<evidence type="ECO:0000256" key="10">
    <source>
        <dbReference type="ARBA" id="ARBA00022723"/>
    </source>
</evidence>
<evidence type="ECO:0000256" key="4">
    <source>
        <dbReference type="ARBA" id="ARBA00012438"/>
    </source>
</evidence>
<feature type="coiled-coil region" evidence="19">
    <location>
        <begin position="229"/>
        <end position="256"/>
    </location>
</feature>
<dbReference type="Gene3D" id="1.20.5.1930">
    <property type="match status" value="1"/>
</dbReference>
<dbReference type="Gene3D" id="3.30.565.10">
    <property type="entry name" value="Histidine kinase-like ATPase, C-terminal domain"/>
    <property type="match status" value="1"/>
</dbReference>
<dbReference type="InterPro" id="IPR000014">
    <property type="entry name" value="PAS"/>
</dbReference>
<keyword evidence="9" id="KW-0808">Transferase</keyword>
<dbReference type="InterPro" id="IPR035965">
    <property type="entry name" value="PAS-like_dom_sf"/>
</dbReference>
<keyword evidence="12 23" id="KW-0418">Kinase</keyword>
<dbReference type="Proteomes" id="UP000192527">
    <property type="component" value="Chromosome"/>
</dbReference>
<dbReference type="GO" id="GO:0016020">
    <property type="term" value="C:membrane"/>
    <property type="evidence" value="ECO:0007669"/>
    <property type="project" value="InterPro"/>
</dbReference>
<evidence type="ECO:0000256" key="3">
    <source>
        <dbReference type="ARBA" id="ARBA00004496"/>
    </source>
</evidence>
<comment type="catalytic activity">
    <reaction evidence="1">
        <text>ATP + protein L-histidine = ADP + protein N-phospho-L-histidine.</text>
        <dbReference type="EC" id="2.7.13.3"/>
    </reaction>
</comment>
<evidence type="ECO:0000256" key="9">
    <source>
        <dbReference type="ARBA" id="ARBA00022679"/>
    </source>
</evidence>
<dbReference type="OrthoDB" id="9760839at2"/>
<dbReference type="InterPro" id="IPR001610">
    <property type="entry name" value="PAC"/>
</dbReference>
<keyword evidence="6" id="KW-0004">4Fe-4S</keyword>
<evidence type="ECO:0000259" key="22">
    <source>
        <dbReference type="PROSITE" id="PS50113"/>
    </source>
</evidence>
<dbReference type="EC" id="2.7.13.3" evidence="4"/>
<evidence type="ECO:0000256" key="15">
    <source>
        <dbReference type="ARBA" id="ARBA00023012"/>
    </source>
</evidence>
<evidence type="ECO:0000259" key="20">
    <source>
        <dbReference type="PROSITE" id="PS50109"/>
    </source>
</evidence>
<dbReference type="STRING" id="402384.HM131_02620"/>
<evidence type="ECO:0000256" key="17">
    <source>
        <dbReference type="ARBA" id="ARBA00024827"/>
    </source>
</evidence>
<evidence type="ECO:0000256" key="11">
    <source>
        <dbReference type="ARBA" id="ARBA00022741"/>
    </source>
</evidence>
<dbReference type="CDD" id="cd00130">
    <property type="entry name" value="PAS"/>
    <property type="match status" value="1"/>
</dbReference>
<dbReference type="GO" id="GO:0005524">
    <property type="term" value="F:ATP binding"/>
    <property type="evidence" value="ECO:0007669"/>
    <property type="project" value="UniProtKB-KW"/>
</dbReference>
<dbReference type="PROSITE" id="PS50113">
    <property type="entry name" value="PAC"/>
    <property type="match status" value="1"/>
</dbReference>
<evidence type="ECO:0000256" key="14">
    <source>
        <dbReference type="ARBA" id="ARBA00023004"/>
    </source>
</evidence>
<dbReference type="GO" id="GO:0051539">
    <property type="term" value="F:4 iron, 4 sulfur cluster binding"/>
    <property type="evidence" value="ECO:0007669"/>
    <property type="project" value="UniProtKB-KW"/>
</dbReference>
<dbReference type="CDD" id="cd16917">
    <property type="entry name" value="HATPase_UhpB-NarQ-NarX-like"/>
    <property type="match status" value="1"/>
</dbReference>
<evidence type="ECO:0000256" key="6">
    <source>
        <dbReference type="ARBA" id="ARBA00022485"/>
    </source>
</evidence>
<evidence type="ECO:0000256" key="2">
    <source>
        <dbReference type="ARBA" id="ARBA00001966"/>
    </source>
</evidence>
<dbReference type="RefSeq" id="WP_085027662.1">
    <property type="nucleotide sequence ID" value="NZ_CP020772.1"/>
</dbReference>
<evidence type="ECO:0000256" key="7">
    <source>
        <dbReference type="ARBA" id="ARBA00022490"/>
    </source>
</evidence>
<dbReference type="GO" id="GO:0046872">
    <property type="term" value="F:metal ion binding"/>
    <property type="evidence" value="ECO:0007669"/>
    <property type="project" value="UniProtKB-KW"/>
</dbReference>
<sequence length="447" mass="51121">MTNSSPQSNTTAIQEHEGFLVVGENGYVLSANKKAKQLFKMADTDVHIADLFLEFEENALPDCSKGVLLQRYVTPLNGSPFPVFVVVQEWTDEKGKRYFVTVQNLEHRTVMDNGSYQHLKELLDIKYALDASSIVALTDRRGKIRYVNDKFSEISKYEINELIGSDHRILNSGYHSKEFFKNLWRTIGTGNVWKGEIQNRAKDGTYYWVDTTIVPFLNENGKPYQYLAIRNEITERKRVEQELKKMTQRLIHVQEEERKQVSRELHDGIGQELYSLLISMHRLQQEVDHPLIDHMTGDISHLIQSVRDMSWGLRPSALDELGLLPAIRSFLHRLDKSFGLKVEFHSAVSSRLTPTIETTIYRIVQEALTNVRKYAEIDQASVKLVEKENELSVYIMDEGVGFSETHARRGVGLFSMEERARAVGGDLTVESIPGKGTTIEMTVPKEI</sequence>
<dbReference type="PRINTS" id="PR00344">
    <property type="entry name" value="BCTRLSENSOR"/>
</dbReference>
<dbReference type="InterPro" id="IPR011712">
    <property type="entry name" value="Sig_transdc_His_kin_sub3_dim/P"/>
</dbReference>
<dbReference type="Pfam" id="PF02518">
    <property type="entry name" value="HATPase_c"/>
    <property type="match status" value="1"/>
</dbReference>
<dbReference type="SMART" id="SM00086">
    <property type="entry name" value="PAC"/>
    <property type="match status" value="1"/>
</dbReference>
<evidence type="ECO:0000256" key="13">
    <source>
        <dbReference type="ARBA" id="ARBA00022840"/>
    </source>
</evidence>
<dbReference type="EMBL" id="CP020772">
    <property type="protein sequence ID" value="ARI75789.1"/>
    <property type="molecule type" value="Genomic_DNA"/>
</dbReference>
<comment type="subcellular location">
    <subcellularLocation>
        <location evidence="3">Cytoplasm</location>
    </subcellularLocation>
</comment>
<keyword evidence="16" id="KW-0411">Iron-sulfur</keyword>
<evidence type="ECO:0000313" key="23">
    <source>
        <dbReference type="EMBL" id="ARI75789.1"/>
    </source>
</evidence>
<dbReference type="NCBIfam" id="TIGR00229">
    <property type="entry name" value="sensory_box"/>
    <property type="match status" value="1"/>
</dbReference>
<dbReference type="InterPro" id="IPR004358">
    <property type="entry name" value="Sig_transdc_His_kin-like_C"/>
</dbReference>
<keyword evidence="7" id="KW-0963">Cytoplasm</keyword>
<dbReference type="Pfam" id="PF13426">
    <property type="entry name" value="PAS_9"/>
    <property type="match status" value="1"/>
</dbReference>
<keyword evidence="13" id="KW-0067">ATP-binding</keyword>
<keyword evidence="24" id="KW-1185">Reference proteome</keyword>
<dbReference type="InterPro" id="IPR003594">
    <property type="entry name" value="HATPase_dom"/>
</dbReference>
<keyword evidence="10" id="KW-0479">Metal-binding</keyword>
<name>A0A1W5ZR72_9BACI</name>
<dbReference type="GO" id="GO:0005737">
    <property type="term" value="C:cytoplasm"/>
    <property type="evidence" value="ECO:0007669"/>
    <property type="project" value="UniProtKB-SubCell"/>
</dbReference>
<dbReference type="PROSITE" id="PS50112">
    <property type="entry name" value="PAS"/>
    <property type="match status" value="1"/>
</dbReference>
<reference evidence="23 24" key="1">
    <citation type="submission" date="2017-04" db="EMBL/GenBank/DDBJ databases">
        <title>The whole genome sequencing and assembly of Halobacillus mangrovi strain.</title>
        <authorList>
            <person name="Lee S.-J."/>
            <person name="Park M.-K."/>
            <person name="Kim J.-Y."/>
            <person name="Lee Y.-J."/>
            <person name="Yi H."/>
            <person name="Bahn Y.-S."/>
            <person name="Kim J.F."/>
            <person name="Lee D.-W."/>
        </authorList>
    </citation>
    <scope>NUCLEOTIDE SEQUENCE [LARGE SCALE GENOMIC DNA]</scope>
    <source>
        <strain evidence="23 24">KTB 131</strain>
    </source>
</reference>
<dbReference type="SUPFAM" id="SSF55785">
    <property type="entry name" value="PYP-like sensor domain (PAS domain)"/>
    <property type="match status" value="1"/>
</dbReference>
<comment type="cofactor">
    <cofactor evidence="2">
        <name>[4Fe-4S] cluster</name>
        <dbReference type="ChEBI" id="CHEBI:49883"/>
    </cofactor>
</comment>
<dbReference type="PANTHER" id="PTHR24421">
    <property type="entry name" value="NITRATE/NITRITE SENSOR PROTEIN NARX-RELATED"/>
    <property type="match status" value="1"/>
</dbReference>
<dbReference type="Pfam" id="PF08447">
    <property type="entry name" value="PAS_3"/>
    <property type="match status" value="1"/>
</dbReference>
<dbReference type="SUPFAM" id="SSF55874">
    <property type="entry name" value="ATPase domain of HSP90 chaperone/DNA topoisomerase II/histidine kinase"/>
    <property type="match status" value="1"/>
</dbReference>
<dbReference type="GO" id="GO:0000155">
    <property type="term" value="F:phosphorelay sensor kinase activity"/>
    <property type="evidence" value="ECO:0007669"/>
    <property type="project" value="InterPro"/>
</dbReference>
<protein>
    <recommendedName>
        <fullName evidence="5">Oxygen sensor histidine kinase NreB</fullName>
        <ecNumber evidence="4">2.7.13.3</ecNumber>
    </recommendedName>
    <alternativeName>
        <fullName evidence="18">Nitrogen regulation protein B</fullName>
    </alternativeName>
</protein>
<evidence type="ECO:0000256" key="8">
    <source>
        <dbReference type="ARBA" id="ARBA00022553"/>
    </source>
</evidence>
<keyword evidence="15" id="KW-0902">Two-component regulatory system</keyword>
<keyword evidence="19" id="KW-0175">Coiled coil</keyword>
<dbReference type="PROSITE" id="PS50109">
    <property type="entry name" value="HIS_KIN"/>
    <property type="match status" value="1"/>
</dbReference>
<evidence type="ECO:0000256" key="18">
    <source>
        <dbReference type="ARBA" id="ARBA00030800"/>
    </source>
</evidence>
<dbReference type="SMART" id="SM00387">
    <property type="entry name" value="HATPase_c"/>
    <property type="match status" value="1"/>
</dbReference>
<evidence type="ECO:0000256" key="12">
    <source>
        <dbReference type="ARBA" id="ARBA00022777"/>
    </source>
</evidence>
<dbReference type="InterPro" id="IPR050482">
    <property type="entry name" value="Sensor_HK_TwoCompSys"/>
</dbReference>
<proteinExistence type="predicted"/>
<evidence type="ECO:0000256" key="1">
    <source>
        <dbReference type="ARBA" id="ARBA00000085"/>
    </source>
</evidence>
<dbReference type="InterPro" id="IPR036890">
    <property type="entry name" value="HATPase_C_sf"/>
</dbReference>
<evidence type="ECO:0000313" key="24">
    <source>
        <dbReference type="Proteomes" id="UP000192527"/>
    </source>
</evidence>
<dbReference type="PANTHER" id="PTHR24421:SF10">
    <property type="entry name" value="NITRATE_NITRITE SENSOR PROTEIN NARQ"/>
    <property type="match status" value="1"/>
</dbReference>
<dbReference type="Gene3D" id="3.30.450.20">
    <property type="entry name" value="PAS domain"/>
    <property type="match status" value="1"/>
</dbReference>
<keyword evidence="8" id="KW-0597">Phosphoprotein</keyword>
<dbReference type="InterPro" id="IPR013655">
    <property type="entry name" value="PAS_fold_3"/>
</dbReference>
<dbReference type="Pfam" id="PF07730">
    <property type="entry name" value="HisKA_3"/>
    <property type="match status" value="1"/>
</dbReference>
<evidence type="ECO:0000256" key="19">
    <source>
        <dbReference type="SAM" id="Coils"/>
    </source>
</evidence>
<organism evidence="23 24">
    <name type="scientific">Halobacillus mangrovi</name>
    <dbReference type="NCBI Taxonomy" id="402384"/>
    <lineage>
        <taxon>Bacteria</taxon>
        <taxon>Bacillati</taxon>
        <taxon>Bacillota</taxon>
        <taxon>Bacilli</taxon>
        <taxon>Bacillales</taxon>
        <taxon>Bacillaceae</taxon>
        <taxon>Halobacillus</taxon>
    </lineage>
</organism>
<feature type="domain" description="PAS" evidence="21">
    <location>
        <begin position="115"/>
        <end position="164"/>
    </location>
</feature>
<gene>
    <name evidence="23" type="ORF">HM131_02620</name>
</gene>
<evidence type="ECO:0000259" key="21">
    <source>
        <dbReference type="PROSITE" id="PS50112"/>
    </source>
</evidence>